<dbReference type="InterPro" id="IPR029787">
    <property type="entry name" value="Nucleotide_cyclase"/>
</dbReference>
<dbReference type="RefSeq" id="WP_201685130.1">
    <property type="nucleotide sequence ID" value="NZ_JAEQNA010000006.1"/>
</dbReference>
<evidence type="ECO:0000313" key="2">
    <source>
        <dbReference type="EMBL" id="MBL0422062.1"/>
    </source>
</evidence>
<keyword evidence="3" id="KW-1185">Reference proteome</keyword>
<dbReference type="EMBL" id="JAEQNA010000006">
    <property type="protein sequence ID" value="MBL0422062.1"/>
    <property type="molecule type" value="Genomic_DNA"/>
</dbReference>
<name>A0A937D681_9BURK</name>
<dbReference type="InterPro" id="IPR058395">
    <property type="entry name" value="DUF8082"/>
</dbReference>
<dbReference type="SUPFAM" id="SSF55073">
    <property type="entry name" value="Nucleotide cyclase"/>
    <property type="match status" value="1"/>
</dbReference>
<dbReference type="Pfam" id="PF26309">
    <property type="entry name" value="DUF8082"/>
    <property type="match status" value="1"/>
</dbReference>
<dbReference type="Gene3D" id="3.30.70.1230">
    <property type="entry name" value="Nucleotide cyclase"/>
    <property type="match status" value="1"/>
</dbReference>
<dbReference type="Proteomes" id="UP000613011">
    <property type="component" value="Unassembled WGS sequence"/>
</dbReference>
<organism evidence="2 3">
    <name type="scientific">Ramlibacter aurantiacus</name>
    <dbReference type="NCBI Taxonomy" id="2801330"/>
    <lineage>
        <taxon>Bacteria</taxon>
        <taxon>Pseudomonadati</taxon>
        <taxon>Pseudomonadota</taxon>
        <taxon>Betaproteobacteria</taxon>
        <taxon>Burkholderiales</taxon>
        <taxon>Comamonadaceae</taxon>
        <taxon>Ramlibacter</taxon>
    </lineage>
</organism>
<comment type="caution">
    <text evidence="2">The sequence shown here is derived from an EMBL/GenBank/DDBJ whole genome shotgun (WGS) entry which is preliminary data.</text>
</comment>
<proteinExistence type="predicted"/>
<evidence type="ECO:0000313" key="3">
    <source>
        <dbReference type="Proteomes" id="UP000613011"/>
    </source>
</evidence>
<sequence>MNPPLPSPALYPLRAMRPQRAAGLLEPAKLRTIEWPMQRTSTSRYSVAEFRPGWVPAPTPGKSAQPHAPAAGFTTRRSLVCTIVFIDLVGASMRPVDEQVEAKEAFKLLIGKALQDIPEESRLAIDTGDGAALCFIGPPTVPLEVARRLVLLLRAHRTPPMQTRIGLHLGDVRVVSDINNRANVLGDGINVAQRVMDFAQPDQLLASSTLRDAVCRIDPAAVHRFCYLGPFQDKHGRLHDIHLVLDEAPPVVAAQPAAASVPPPPAPRGVLRRRQAQPPITRDQLTQVADLLCREIGPLARVLVAREVDLGHSLESLVETLAVHIDSPTRRTQFRQAALRPSKAA</sequence>
<dbReference type="AlphaFoldDB" id="A0A937D681"/>
<feature type="domain" description="DUF8082" evidence="1">
    <location>
        <begin position="283"/>
        <end position="340"/>
    </location>
</feature>
<evidence type="ECO:0000259" key="1">
    <source>
        <dbReference type="Pfam" id="PF26309"/>
    </source>
</evidence>
<reference evidence="2" key="1">
    <citation type="submission" date="2021-01" db="EMBL/GenBank/DDBJ databases">
        <title>Ramlibacter sp. strain AW1 16S ribosomal RNA gene Genome sequencing and assembly.</title>
        <authorList>
            <person name="Kang M."/>
        </authorList>
    </citation>
    <scope>NUCLEOTIDE SEQUENCE</scope>
    <source>
        <strain evidence="2">AW1</strain>
    </source>
</reference>
<protein>
    <recommendedName>
        <fullName evidence="1">DUF8082 domain-containing protein</fullName>
    </recommendedName>
</protein>
<accession>A0A937D681</accession>
<gene>
    <name evidence="2" type="ORF">JI739_17050</name>
</gene>